<dbReference type="STRING" id="930991.A0A0D0DEY9"/>
<feature type="transmembrane region" description="Helical" evidence="7">
    <location>
        <begin position="124"/>
        <end position="143"/>
    </location>
</feature>
<proteinExistence type="inferred from homology"/>
<keyword evidence="5 7" id="KW-1133">Transmembrane helix</keyword>
<feature type="transmembrane region" description="Helical" evidence="7">
    <location>
        <begin position="176"/>
        <end position="193"/>
    </location>
</feature>
<dbReference type="SUPFAM" id="SSF103473">
    <property type="entry name" value="MFS general substrate transporter"/>
    <property type="match status" value="1"/>
</dbReference>
<dbReference type="OrthoDB" id="413079at2759"/>
<feature type="transmembrane region" description="Helical" evidence="7">
    <location>
        <begin position="29"/>
        <end position="50"/>
    </location>
</feature>
<feature type="transmembrane region" description="Helical" evidence="7">
    <location>
        <begin position="205"/>
        <end position="227"/>
    </location>
</feature>
<keyword evidence="6 7" id="KW-0472">Membrane</keyword>
<dbReference type="GO" id="GO:0012505">
    <property type="term" value="C:endomembrane system"/>
    <property type="evidence" value="ECO:0007669"/>
    <property type="project" value="UniProtKB-SubCell"/>
</dbReference>
<dbReference type="InterPro" id="IPR036259">
    <property type="entry name" value="MFS_trans_sf"/>
</dbReference>
<feature type="transmembrane region" description="Helical" evidence="7">
    <location>
        <begin position="88"/>
        <end position="112"/>
    </location>
</feature>
<reference evidence="9" key="2">
    <citation type="submission" date="2015-01" db="EMBL/GenBank/DDBJ databases">
        <title>Evolutionary Origins and Diversification of the Mycorrhizal Mutualists.</title>
        <authorList>
            <consortium name="DOE Joint Genome Institute"/>
            <consortium name="Mycorrhizal Genomics Consortium"/>
            <person name="Kohler A."/>
            <person name="Kuo A."/>
            <person name="Nagy L.G."/>
            <person name="Floudas D."/>
            <person name="Copeland A."/>
            <person name="Barry K.W."/>
            <person name="Cichocki N."/>
            <person name="Veneault-Fourrey C."/>
            <person name="LaButti K."/>
            <person name="Lindquist E.A."/>
            <person name="Lipzen A."/>
            <person name="Lundell T."/>
            <person name="Morin E."/>
            <person name="Murat C."/>
            <person name="Riley R."/>
            <person name="Ohm R."/>
            <person name="Sun H."/>
            <person name="Tunlid A."/>
            <person name="Henrissat B."/>
            <person name="Grigoriev I.V."/>
            <person name="Hibbett D.S."/>
            <person name="Martin F."/>
        </authorList>
    </citation>
    <scope>NUCLEOTIDE SEQUENCE [LARGE SCALE GENOMIC DNA]</scope>
    <source>
        <strain evidence="9">Ve08.2h10</strain>
    </source>
</reference>
<evidence type="ECO:0000256" key="5">
    <source>
        <dbReference type="ARBA" id="ARBA00022989"/>
    </source>
</evidence>
<dbReference type="GO" id="GO:0016020">
    <property type="term" value="C:membrane"/>
    <property type="evidence" value="ECO:0007669"/>
    <property type="project" value="TreeGrafter"/>
</dbReference>
<dbReference type="PANTHER" id="PTHR23514:SF3">
    <property type="entry name" value="BYPASS OF STOP CODON PROTEIN 6"/>
    <property type="match status" value="1"/>
</dbReference>
<evidence type="ECO:0000256" key="4">
    <source>
        <dbReference type="ARBA" id="ARBA00022692"/>
    </source>
</evidence>
<dbReference type="HOGENOM" id="CLU_021993_3_0_1"/>
<comment type="subcellular location">
    <subcellularLocation>
        <location evidence="1">Endomembrane system</location>
        <topology evidence="1">Multi-pass membrane protein</topology>
    </subcellularLocation>
</comment>
<evidence type="ECO:0000313" key="9">
    <source>
        <dbReference type="Proteomes" id="UP000054538"/>
    </source>
</evidence>
<name>A0A0D0DEY9_9AGAM</name>
<feature type="transmembrane region" description="Helical" evidence="7">
    <location>
        <begin position="239"/>
        <end position="258"/>
    </location>
</feature>
<comment type="similarity">
    <text evidence="2">Belongs to the major facilitator superfamily.</text>
</comment>
<dbReference type="Pfam" id="PF07690">
    <property type="entry name" value="MFS_1"/>
    <property type="match status" value="1"/>
</dbReference>
<evidence type="ECO:0000256" key="3">
    <source>
        <dbReference type="ARBA" id="ARBA00022448"/>
    </source>
</evidence>
<keyword evidence="9" id="KW-1185">Reference proteome</keyword>
<dbReference type="EMBL" id="KN826256">
    <property type="protein sequence ID" value="KIK79529.1"/>
    <property type="molecule type" value="Genomic_DNA"/>
</dbReference>
<reference evidence="8 9" key="1">
    <citation type="submission" date="2014-04" db="EMBL/GenBank/DDBJ databases">
        <authorList>
            <consortium name="DOE Joint Genome Institute"/>
            <person name="Kuo A."/>
            <person name="Kohler A."/>
            <person name="Jargeat P."/>
            <person name="Nagy L.G."/>
            <person name="Floudas D."/>
            <person name="Copeland A."/>
            <person name="Barry K.W."/>
            <person name="Cichocki N."/>
            <person name="Veneault-Fourrey C."/>
            <person name="LaButti K."/>
            <person name="Lindquist E.A."/>
            <person name="Lipzen A."/>
            <person name="Lundell T."/>
            <person name="Morin E."/>
            <person name="Murat C."/>
            <person name="Sun H."/>
            <person name="Tunlid A."/>
            <person name="Henrissat B."/>
            <person name="Grigoriev I.V."/>
            <person name="Hibbett D.S."/>
            <person name="Martin F."/>
            <person name="Nordberg H.P."/>
            <person name="Cantor M.N."/>
            <person name="Hua S.X."/>
        </authorList>
    </citation>
    <scope>NUCLEOTIDE SEQUENCE [LARGE SCALE GENOMIC DNA]</scope>
    <source>
        <strain evidence="8 9">Ve08.2h10</strain>
    </source>
</reference>
<dbReference type="FunFam" id="1.20.1250.20:FF:000286">
    <property type="entry name" value="MFS efflux transporter"/>
    <property type="match status" value="1"/>
</dbReference>
<evidence type="ECO:0000256" key="1">
    <source>
        <dbReference type="ARBA" id="ARBA00004127"/>
    </source>
</evidence>
<dbReference type="Gene3D" id="1.20.1250.20">
    <property type="entry name" value="MFS general substrate transporter like domains"/>
    <property type="match status" value="1"/>
</dbReference>
<dbReference type="PANTHER" id="PTHR23514">
    <property type="entry name" value="BYPASS OF STOP CODON PROTEIN 6"/>
    <property type="match status" value="1"/>
</dbReference>
<gene>
    <name evidence="8" type="ORF">PAXRUDRAFT_834057</name>
</gene>
<evidence type="ECO:0008006" key="10">
    <source>
        <dbReference type="Google" id="ProtNLM"/>
    </source>
</evidence>
<evidence type="ECO:0000256" key="2">
    <source>
        <dbReference type="ARBA" id="ARBA00008335"/>
    </source>
</evidence>
<keyword evidence="4 7" id="KW-0812">Transmembrane</keyword>
<dbReference type="Proteomes" id="UP000054538">
    <property type="component" value="Unassembled WGS sequence"/>
</dbReference>
<evidence type="ECO:0000256" key="6">
    <source>
        <dbReference type="ARBA" id="ARBA00023136"/>
    </source>
</evidence>
<evidence type="ECO:0000313" key="8">
    <source>
        <dbReference type="EMBL" id="KIK79529.1"/>
    </source>
</evidence>
<feature type="transmembrane region" description="Helical" evidence="7">
    <location>
        <begin position="150"/>
        <end position="170"/>
    </location>
</feature>
<dbReference type="GO" id="GO:0022857">
    <property type="term" value="F:transmembrane transporter activity"/>
    <property type="evidence" value="ECO:0007669"/>
    <property type="project" value="InterPro"/>
</dbReference>
<keyword evidence="3" id="KW-0813">Transport</keyword>
<evidence type="ECO:0000256" key="7">
    <source>
        <dbReference type="SAM" id="Phobius"/>
    </source>
</evidence>
<dbReference type="InterPro" id="IPR011701">
    <property type="entry name" value="MFS"/>
</dbReference>
<dbReference type="InParanoid" id="A0A0D0DEY9"/>
<protein>
    <recommendedName>
        <fullName evidence="10">Major facilitator superfamily (MFS) profile domain-containing protein</fullName>
    </recommendedName>
</protein>
<dbReference type="InterPro" id="IPR051788">
    <property type="entry name" value="MFS_Transporter"/>
</dbReference>
<sequence length="266" mass="28511">MGVFMAAYGAGALSSPLVATQFSQLRQWSFHYLTSLGVALINTAALIFVFRLKRQDECLAEIGISAEPSNASERNHFRQIFALKDVHLLASFILFYVGAEVTIGGWIVTYVIDVRGGGPSSGYISTGFFGGLMVGRVALLWVNEKVGERLALFIYAICAILLEIIVWLVPSLVGDAVAVAIIGTLMGPMYPIAMNHCGRVLPRWLLTGSIGWIAGSGQAGSALVPFMAGTIASKAGINALQPVLVGILSLMTMLWALVPKSSRRYD</sequence>
<accession>A0A0D0DEY9</accession>
<organism evidence="8 9">
    <name type="scientific">Paxillus rubicundulus Ve08.2h10</name>
    <dbReference type="NCBI Taxonomy" id="930991"/>
    <lineage>
        <taxon>Eukaryota</taxon>
        <taxon>Fungi</taxon>
        <taxon>Dikarya</taxon>
        <taxon>Basidiomycota</taxon>
        <taxon>Agaricomycotina</taxon>
        <taxon>Agaricomycetes</taxon>
        <taxon>Agaricomycetidae</taxon>
        <taxon>Boletales</taxon>
        <taxon>Paxilineae</taxon>
        <taxon>Paxillaceae</taxon>
        <taxon>Paxillus</taxon>
    </lineage>
</organism>
<dbReference type="AlphaFoldDB" id="A0A0D0DEY9"/>